<accession>A0A0U9H8M5</accession>
<name>A0A0U9H8M5_9BACI</name>
<evidence type="ECO:0000313" key="2">
    <source>
        <dbReference type="EMBL" id="GAQ16500.1"/>
    </source>
</evidence>
<evidence type="ECO:0000259" key="1">
    <source>
        <dbReference type="PROSITE" id="PS51186"/>
    </source>
</evidence>
<dbReference type="PROSITE" id="PS51186">
    <property type="entry name" value="GNAT"/>
    <property type="match status" value="1"/>
</dbReference>
<dbReference type="EMBL" id="BBXV01000008">
    <property type="protein sequence ID" value="GAQ16500.1"/>
    <property type="molecule type" value="Genomic_DNA"/>
</dbReference>
<dbReference type="Gene3D" id="3.40.630.30">
    <property type="match status" value="1"/>
</dbReference>
<dbReference type="AlphaFoldDB" id="A0A0U9H8M5"/>
<gene>
    <name evidence="2" type="ORF">OPHB3_0423</name>
</gene>
<dbReference type="PANTHER" id="PTHR39173">
    <property type="entry name" value="ACETYLTRANSFERASE"/>
    <property type="match status" value="1"/>
</dbReference>
<proteinExistence type="predicted"/>
<dbReference type="CDD" id="cd04301">
    <property type="entry name" value="NAT_SF"/>
    <property type="match status" value="1"/>
</dbReference>
<dbReference type="InterPro" id="IPR016181">
    <property type="entry name" value="Acyl_CoA_acyltransferase"/>
</dbReference>
<dbReference type="InterPro" id="IPR000182">
    <property type="entry name" value="GNAT_dom"/>
</dbReference>
<reference evidence="3" key="1">
    <citation type="submission" date="2015-07" db="EMBL/GenBank/DDBJ databases">
        <title>Draft Genome Sequence of Oceanobacillus picturae Heshi-B3 that Was Isolated from Fermented Rice Bran with Aging Salted Mackerel, Which Was Named Heshiko as Traditional Fermented Seafood in Japan.</title>
        <authorList>
            <person name="Akuzawa S."/>
            <person name="Nakagawa J."/>
            <person name="Kanekatsu T."/>
            <person name="Kanesaki Y."/>
            <person name="Suzuki T."/>
        </authorList>
    </citation>
    <scope>NUCLEOTIDE SEQUENCE [LARGE SCALE GENOMIC DNA]</scope>
    <source>
        <strain evidence="3">Heshi-B3</strain>
    </source>
</reference>
<reference evidence="2 3" key="2">
    <citation type="journal article" date="2016" name="Genome Announc.">
        <title>Draft Genome Sequence of Oceanobacillus picturae Heshi-B3, Isolated from Fermented Rice Bran in a Traditional Japanese Seafood Dish.</title>
        <authorList>
            <person name="Akuzawa S."/>
            <person name="Nagaoka J."/>
            <person name="Kanekatsu M."/>
            <person name="Kanesaki Y."/>
            <person name="Suzuki T."/>
        </authorList>
    </citation>
    <scope>NUCLEOTIDE SEQUENCE [LARGE SCALE GENOMIC DNA]</scope>
    <source>
        <strain evidence="2 3">Heshi-B3</strain>
    </source>
</reference>
<dbReference type="OrthoDB" id="9797989at2"/>
<dbReference type="PANTHER" id="PTHR39173:SF1">
    <property type="entry name" value="ACETYLTRANSFERASE"/>
    <property type="match status" value="1"/>
</dbReference>
<dbReference type="GO" id="GO:0016747">
    <property type="term" value="F:acyltransferase activity, transferring groups other than amino-acyl groups"/>
    <property type="evidence" value="ECO:0007669"/>
    <property type="project" value="InterPro"/>
</dbReference>
<keyword evidence="2" id="KW-0808">Transferase</keyword>
<protein>
    <submittedName>
        <fullName evidence="2">GCN5 family acetyltransferase</fullName>
    </submittedName>
</protein>
<feature type="domain" description="N-acetyltransferase" evidence="1">
    <location>
        <begin position="1"/>
        <end position="167"/>
    </location>
</feature>
<organism evidence="2 3">
    <name type="scientific">Oceanobacillus picturae</name>
    <dbReference type="NCBI Taxonomy" id="171693"/>
    <lineage>
        <taxon>Bacteria</taxon>
        <taxon>Bacillati</taxon>
        <taxon>Bacillota</taxon>
        <taxon>Bacilli</taxon>
        <taxon>Bacillales</taxon>
        <taxon>Bacillaceae</taxon>
        <taxon>Oceanobacillus</taxon>
    </lineage>
</organism>
<dbReference type="Proteomes" id="UP000052946">
    <property type="component" value="Unassembled WGS sequence"/>
</dbReference>
<evidence type="ECO:0000313" key="3">
    <source>
        <dbReference type="Proteomes" id="UP000052946"/>
    </source>
</evidence>
<comment type="caution">
    <text evidence="2">The sequence shown here is derived from an EMBL/GenBank/DDBJ whole genome shotgun (WGS) entry which is preliminary data.</text>
</comment>
<dbReference type="RefSeq" id="WP_058949241.1">
    <property type="nucleotide sequence ID" value="NZ_BBXV01000008.1"/>
</dbReference>
<dbReference type="Pfam" id="PF00583">
    <property type="entry name" value="Acetyltransf_1"/>
    <property type="match status" value="1"/>
</dbReference>
<sequence length="167" mass="19310">MRLVRPSNEWKEEHRQYVKEWGPSRMIPSSFNLTGHDTYEDYLNALHVRESGQGKWVPSSNYFLIDENDRIVAMVDIRHELTEYLCNVGGHIGYSVRPSERRKGYATHILAEALLKCKDLKIPRVLVTCDEDNIGSAKTILNNAGIEDKSFLDTDGTIKRRFWIVNE</sequence>
<dbReference type="SUPFAM" id="SSF55729">
    <property type="entry name" value="Acyl-CoA N-acyltransferases (Nat)"/>
    <property type="match status" value="1"/>
</dbReference>